<sequence length="191" mass="21139">MSEINLLENQLAADASNRYRRLFNMAKTGLVVILLLMVLAGGGFLIFARLAEESRTHLEQTIKQRKVQLESATQERRDNSVRTQARLQYMDTLLGEHLYSTKLLETLSATTLSGIRFEQLGINAEGVATLSGKSNTFDTAVSFSKKLGTLQGIKQVVLNSISLSNEAGEGEPYSFSMNIYFDTVLLRTATP</sequence>
<evidence type="ECO:0000313" key="2">
    <source>
        <dbReference type="EMBL" id="OGE86169.1"/>
    </source>
</evidence>
<keyword evidence="1" id="KW-0472">Membrane</keyword>
<keyword evidence="1" id="KW-1133">Transmembrane helix</keyword>
<proteinExistence type="predicted"/>
<name>A0A1F5P891_9BACT</name>
<dbReference type="AlphaFoldDB" id="A0A1F5P891"/>
<keyword evidence="1" id="KW-0812">Transmembrane</keyword>
<dbReference type="STRING" id="1817832.A3J48_00745"/>
<protein>
    <submittedName>
        <fullName evidence="2">Uncharacterized protein</fullName>
    </submittedName>
</protein>
<reference evidence="2 3" key="1">
    <citation type="journal article" date="2016" name="Nat. Commun.">
        <title>Thousands of microbial genomes shed light on interconnected biogeochemical processes in an aquifer system.</title>
        <authorList>
            <person name="Anantharaman K."/>
            <person name="Brown C.T."/>
            <person name="Hug L.A."/>
            <person name="Sharon I."/>
            <person name="Castelle C.J."/>
            <person name="Probst A.J."/>
            <person name="Thomas B.C."/>
            <person name="Singh A."/>
            <person name="Wilkins M.J."/>
            <person name="Karaoz U."/>
            <person name="Brodie E.L."/>
            <person name="Williams K.H."/>
            <person name="Hubbard S.S."/>
            <person name="Banfield J.F."/>
        </authorList>
    </citation>
    <scope>NUCLEOTIDE SEQUENCE [LARGE SCALE GENOMIC DNA]</scope>
</reference>
<gene>
    <name evidence="2" type="ORF">A3J48_00745</name>
</gene>
<dbReference type="EMBL" id="MFES01000006">
    <property type="protein sequence ID" value="OGE86169.1"/>
    <property type="molecule type" value="Genomic_DNA"/>
</dbReference>
<organism evidence="2 3">
    <name type="scientific">Candidatus Doudnabacteria bacterium RIFCSPHIGHO2_02_FULL_46_11</name>
    <dbReference type="NCBI Taxonomy" id="1817832"/>
    <lineage>
        <taxon>Bacteria</taxon>
        <taxon>Candidatus Doudnaibacteriota</taxon>
    </lineage>
</organism>
<accession>A0A1F5P891</accession>
<comment type="caution">
    <text evidence="2">The sequence shown here is derived from an EMBL/GenBank/DDBJ whole genome shotgun (WGS) entry which is preliminary data.</text>
</comment>
<dbReference type="Proteomes" id="UP000176786">
    <property type="component" value="Unassembled WGS sequence"/>
</dbReference>
<evidence type="ECO:0000256" key="1">
    <source>
        <dbReference type="SAM" id="Phobius"/>
    </source>
</evidence>
<feature type="transmembrane region" description="Helical" evidence="1">
    <location>
        <begin position="28"/>
        <end position="48"/>
    </location>
</feature>
<evidence type="ECO:0000313" key="3">
    <source>
        <dbReference type="Proteomes" id="UP000176786"/>
    </source>
</evidence>